<protein>
    <submittedName>
        <fullName evidence="8">2Fe-2S iron-sulfur cluster-binding protein</fullName>
    </submittedName>
</protein>
<evidence type="ECO:0000313" key="9">
    <source>
        <dbReference type="Proteomes" id="UP001500016"/>
    </source>
</evidence>
<dbReference type="InterPro" id="IPR012675">
    <property type="entry name" value="Beta-grasp_dom_sf"/>
</dbReference>
<dbReference type="Proteomes" id="UP001500016">
    <property type="component" value="Unassembled WGS sequence"/>
</dbReference>
<evidence type="ECO:0000256" key="3">
    <source>
        <dbReference type="ARBA" id="ARBA00022723"/>
    </source>
</evidence>
<comment type="caution">
    <text evidence="8">The sequence shown here is derived from an EMBL/GenBank/DDBJ whole genome shotgun (WGS) entry which is preliminary data.</text>
</comment>
<evidence type="ECO:0000256" key="2">
    <source>
        <dbReference type="ARBA" id="ARBA00022714"/>
    </source>
</evidence>
<comment type="similarity">
    <text evidence="1">Belongs to the adrenodoxin/putidaredoxin family.</text>
</comment>
<evidence type="ECO:0000259" key="7">
    <source>
        <dbReference type="PROSITE" id="PS51085"/>
    </source>
</evidence>
<keyword evidence="4" id="KW-0408">Iron</keyword>
<keyword evidence="2" id="KW-0001">2Fe-2S</keyword>
<organism evidence="8 9">
    <name type="scientific">Streptomyces albiaxialis</name>
    <dbReference type="NCBI Taxonomy" id="329523"/>
    <lineage>
        <taxon>Bacteria</taxon>
        <taxon>Bacillati</taxon>
        <taxon>Actinomycetota</taxon>
        <taxon>Actinomycetes</taxon>
        <taxon>Kitasatosporales</taxon>
        <taxon>Streptomycetaceae</taxon>
        <taxon>Streptomyces</taxon>
    </lineage>
</organism>
<dbReference type="Gene3D" id="3.10.20.30">
    <property type="match status" value="1"/>
</dbReference>
<proteinExistence type="inferred from homology"/>
<accession>A0ABP5I7R7</accession>
<evidence type="ECO:0000256" key="5">
    <source>
        <dbReference type="ARBA" id="ARBA00023014"/>
    </source>
</evidence>
<evidence type="ECO:0000256" key="4">
    <source>
        <dbReference type="ARBA" id="ARBA00023004"/>
    </source>
</evidence>
<keyword evidence="3" id="KW-0479">Metal-binding</keyword>
<dbReference type="EMBL" id="BAAAPE010000016">
    <property type="protein sequence ID" value="GAA2095619.1"/>
    <property type="molecule type" value="Genomic_DNA"/>
</dbReference>
<keyword evidence="5" id="KW-0411">Iron-sulfur</keyword>
<keyword evidence="9" id="KW-1185">Reference proteome</keyword>
<dbReference type="InterPro" id="IPR001055">
    <property type="entry name" value="Adrenodoxin-like"/>
</dbReference>
<comment type="cofactor">
    <cofactor evidence="6">
        <name>[2Fe-2S] cluster</name>
        <dbReference type="ChEBI" id="CHEBI:190135"/>
    </cofactor>
</comment>
<evidence type="ECO:0000256" key="1">
    <source>
        <dbReference type="ARBA" id="ARBA00010914"/>
    </source>
</evidence>
<dbReference type="PRINTS" id="PR00355">
    <property type="entry name" value="ADRENODOXIN"/>
</dbReference>
<dbReference type="RefSeq" id="WP_344533261.1">
    <property type="nucleotide sequence ID" value="NZ_BAAAPE010000016.1"/>
</dbReference>
<feature type="domain" description="2Fe-2S ferredoxin-type" evidence="7">
    <location>
        <begin position="2"/>
        <end position="107"/>
    </location>
</feature>
<evidence type="ECO:0000256" key="6">
    <source>
        <dbReference type="ARBA" id="ARBA00034078"/>
    </source>
</evidence>
<dbReference type="PROSITE" id="PS51085">
    <property type="entry name" value="2FE2S_FER_2"/>
    <property type="match status" value="1"/>
</dbReference>
<dbReference type="PANTHER" id="PTHR23426">
    <property type="entry name" value="FERREDOXIN/ADRENODOXIN"/>
    <property type="match status" value="1"/>
</dbReference>
<dbReference type="Pfam" id="PF00111">
    <property type="entry name" value="Fer2"/>
    <property type="match status" value="1"/>
</dbReference>
<name>A0ABP5I7R7_9ACTN</name>
<gene>
    <name evidence="8" type="ORF">GCM10009801_64600</name>
</gene>
<dbReference type="InterPro" id="IPR036010">
    <property type="entry name" value="2Fe-2S_ferredoxin-like_sf"/>
</dbReference>
<dbReference type="PANTHER" id="PTHR23426:SF65">
    <property type="entry name" value="FERREDOXIN-2, MITOCHONDRIAL"/>
    <property type="match status" value="1"/>
</dbReference>
<dbReference type="SUPFAM" id="SSF54292">
    <property type="entry name" value="2Fe-2S ferredoxin-like"/>
    <property type="match status" value="1"/>
</dbReference>
<dbReference type="InterPro" id="IPR001041">
    <property type="entry name" value="2Fe-2S_ferredoxin-type"/>
</dbReference>
<evidence type="ECO:0000313" key="8">
    <source>
        <dbReference type="EMBL" id="GAA2095619.1"/>
    </source>
</evidence>
<dbReference type="CDD" id="cd00207">
    <property type="entry name" value="fer2"/>
    <property type="match status" value="1"/>
</dbReference>
<sequence>MPKITYVSADDSARTTLDVPLGTSVMRGAVTNDVDGIVAQCGGNAQCGTCHVHVLPESTAELEPVRPDEDAMLDFTACPREPDSRLSCQLKVTEALDGLVVRVAERQL</sequence>
<reference evidence="9" key="1">
    <citation type="journal article" date="2019" name="Int. J. Syst. Evol. Microbiol.">
        <title>The Global Catalogue of Microorganisms (GCM) 10K type strain sequencing project: providing services to taxonomists for standard genome sequencing and annotation.</title>
        <authorList>
            <consortium name="The Broad Institute Genomics Platform"/>
            <consortium name="The Broad Institute Genome Sequencing Center for Infectious Disease"/>
            <person name="Wu L."/>
            <person name="Ma J."/>
        </authorList>
    </citation>
    <scope>NUCLEOTIDE SEQUENCE [LARGE SCALE GENOMIC DNA]</scope>
    <source>
        <strain evidence="9">JCM 15478</strain>
    </source>
</reference>